<gene>
    <name evidence="1" type="ORF">OIU77_000174</name>
</gene>
<dbReference type="Proteomes" id="UP001141253">
    <property type="component" value="Chromosome 12"/>
</dbReference>
<keyword evidence="2" id="KW-1185">Reference proteome</keyword>
<proteinExistence type="predicted"/>
<sequence length="55" mass="6014">MVAIGSFSLLRNCAVTQRAFSNVKVSESAAFSFNSIKFFHPPTFSKISALHQCCS</sequence>
<dbReference type="EMBL" id="JAPFFI010000010">
    <property type="protein sequence ID" value="KAJ6375143.1"/>
    <property type="molecule type" value="Genomic_DNA"/>
</dbReference>
<reference evidence="1" key="1">
    <citation type="submission" date="2022-10" db="EMBL/GenBank/DDBJ databases">
        <authorList>
            <person name="Hyden B.L."/>
            <person name="Feng K."/>
            <person name="Yates T."/>
            <person name="Jawdy S."/>
            <person name="Smart L.B."/>
            <person name="Muchero W."/>
        </authorList>
    </citation>
    <scope>NUCLEOTIDE SEQUENCE</scope>
    <source>
        <tissue evidence="1">Shoot tip</tissue>
    </source>
</reference>
<evidence type="ECO:0000313" key="1">
    <source>
        <dbReference type="EMBL" id="KAJ6375143.1"/>
    </source>
</evidence>
<accession>A0ABQ9B5B3</accession>
<name>A0ABQ9B5B3_9ROSI</name>
<organism evidence="1 2">
    <name type="scientific">Salix suchowensis</name>
    <dbReference type="NCBI Taxonomy" id="1278906"/>
    <lineage>
        <taxon>Eukaryota</taxon>
        <taxon>Viridiplantae</taxon>
        <taxon>Streptophyta</taxon>
        <taxon>Embryophyta</taxon>
        <taxon>Tracheophyta</taxon>
        <taxon>Spermatophyta</taxon>
        <taxon>Magnoliopsida</taxon>
        <taxon>eudicotyledons</taxon>
        <taxon>Gunneridae</taxon>
        <taxon>Pentapetalae</taxon>
        <taxon>rosids</taxon>
        <taxon>fabids</taxon>
        <taxon>Malpighiales</taxon>
        <taxon>Salicaceae</taxon>
        <taxon>Saliceae</taxon>
        <taxon>Salix</taxon>
    </lineage>
</organism>
<reference evidence="1" key="2">
    <citation type="journal article" date="2023" name="Int. J. Mol. Sci.">
        <title>De Novo Assembly and Annotation of 11 Diverse Shrub Willow (Salix) Genomes Reveals Novel Gene Organization in Sex-Linked Regions.</title>
        <authorList>
            <person name="Hyden B."/>
            <person name="Feng K."/>
            <person name="Yates T.B."/>
            <person name="Jawdy S."/>
            <person name="Cereghino C."/>
            <person name="Smart L.B."/>
            <person name="Muchero W."/>
        </authorList>
    </citation>
    <scope>NUCLEOTIDE SEQUENCE</scope>
    <source>
        <tissue evidence="1">Shoot tip</tissue>
    </source>
</reference>
<comment type="caution">
    <text evidence="1">The sequence shown here is derived from an EMBL/GenBank/DDBJ whole genome shotgun (WGS) entry which is preliminary data.</text>
</comment>
<evidence type="ECO:0000313" key="2">
    <source>
        <dbReference type="Proteomes" id="UP001141253"/>
    </source>
</evidence>
<protein>
    <submittedName>
        <fullName evidence="1">Uncharacterized protein</fullName>
    </submittedName>
</protein>